<feature type="transmembrane region" description="Helical" evidence="12">
    <location>
        <begin position="677"/>
        <end position="700"/>
    </location>
</feature>
<evidence type="ECO:0000256" key="9">
    <source>
        <dbReference type="ARBA" id="ARBA00022989"/>
    </source>
</evidence>
<keyword evidence="11" id="KW-0325">Glycoprotein</keyword>
<comment type="pathway">
    <text evidence="2 12">Glycolipid biosynthesis; glycosylphosphatidylinositol-anchor biosynthesis.</text>
</comment>
<keyword evidence="15" id="KW-1185">Reference proteome</keyword>
<evidence type="ECO:0000259" key="13">
    <source>
        <dbReference type="Pfam" id="PF04987"/>
    </source>
</evidence>
<accession>A0ABP1Q2F3</accession>
<feature type="transmembrane region" description="Helical" evidence="12">
    <location>
        <begin position="561"/>
        <end position="579"/>
    </location>
</feature>
<feature type="domain" description="GPI ethanolamine phosphate transferase 1 C-terminal" evidence="13">
    <location>
        <begin position="397"/>
        <end position="839"/>
    </location>
</feature>
<feature type="transmembrane region" description="Helical" evidence="12">
    <location>
        <begin position="743"/>
        <end position="761"/>
    </location>
</feature>
<dbReference type="CDD" id="cd16020">
    <property type="entry name" value="GPI_EPT_1"/>
    <property type="match status" value="1"/>
</dbReference>
<dbReference type="PANTHER" id="PTHR12250:SF0">
    <property type="entry name" value="GPI ETHANOLAMINE PHOSPHATE TRANSFERASE 1"/>
    <property type="match status" value="1"/>
</dbReference>
<name>A0ABP1Q2F3_9HEXA</name>
<evidence type="ECO:0000256" key="6">
    <source>
        <dbReference type="ARBA" id="ARBA00022679"/>
    </source>
</evidence>
<feature type="transmembrane region" description="Helical" evidence="12">
    <location>
        <begin position="408"/>
        <end position="430"/>
    </location>
</feature>
<comment type="subcellular location">
    <subcellularLocation>
        <location evidence="1 12">Endoplasmic reticulum membrane</location>
        <topology evidence="1 12">Multi-pass membrane protein</topology>
    </subcellularLocation>
</comment>
<evidence type="ECO:0000256" key="8">
    <source>
        <dbReference type="ARBA" id="ARBA00022824"/>
    </source>
</evidence>
<keyword evidence="8 12" id="KW-0256">Endoplasmic reticulum</keyword>
<evidence type="ECO:0000256" key="3">
    <source>
        <dbReference type="ARBA" id="ARBA00008400"/>
    </source>
</evidence>
<dbReference type="Pfam" id="PF01663">
    <property type="entry name" value="Phosphodiest"/>
    <property type="match status" value="1"/>
</dbReference>
<dbReference type="Gene3D" id="3.40.720.10">
    <property type="entry name" value="Alkaline Phosphatase, subunit A"/>
    <property type="match status" value="1"/>
</dbReference>
<dbReference type="InterPro" id="IPR017852">
    <property type="entry name" value="GPI_EtnP_transferase_1_C"/>
</dbReference>
<feature type="transmembrane region" description="Helical" evidence="12">
    <location>
        <begin position="781"/>
        <end position="802"/>
    </location>
</feature>
<evidence type="ECO:0000256" key="2">
    <source>
        <dbReference type="ARBA" id="ARBA00004687"/>
    </source>
</evidence>
<reference evidence="14 15" key="1">
    <citation type="submission" date="2024-08" db="EMBL/GenBank/DDBJ databases">
        <authorList>
            <person name="Cucini C."/>
            <person name="Frati F."/>
        </authorList>
    </citation>
    <scope>NUCLEOTIDE SEQUENCE [LARGE SCALE GENOMIC DNA]</scope>
</reference>
<dbReference type="InterPro" id="IPR007070">
    <property type="entry name" value="GPI_EtnP_transferase_1"/>
</dbReference>
<gene>
    <name evidence="14" type="ORF">ODALV1_LOCUS6551</name>
</gene>
<feature type="transmembrane region" description="Helical" evidence="12">
    <location>
        <begin position="450"/>
        <end position="470"/>
    </location>
</feature>
<evidence type="ECO:0000256" key="4">
    <source>
        <dbReference type="ARBA" id="ARBA00020831"/>
    </source>
</evidence>
<feature type="transmembrane region" description="Helical" evidence="12">
    <location>
        <begin position="814"/>
        <end position="832"/>
    </location>
</feature>
<dbReference type="InterPro" id="IPR037671">
    <property type="entry name" value="PIGN_N"/>
</dbReference>
<comment type="caution">
    <text evidence="14">The sequence shown here is derived from an EMBL/GenBank/DDBJ whole genome shotgun (WGS) entry which is preliminary data.</text>
</comment>
<comment type="similarity">
    <text evidence="3 12">Belongs to the PIGG/PIGN/PIGO family. PIGN subfamily.</text>
</comment>
<sequence length="901" mass="102549">MFQLWTLGIIINLFLFYSIFDIYFKSPIVSVERRHKLEVVEPPVKRAVFFVADGLRADTFYRNAEQRPYMTDVMKSNSSVWGVSDTRVPTESRPGHIALFAGFYEDPSAVFTGWQENTVEFDTVFNQSSASVGLGSEDNVKMFARGSAKRKMYTATFPHEWQDFMSDNLTVLDTWVFEHLSGMIADQTLPRGKEVVIFLSLLAIDTIGHAKKPGSKEYKEAMKQVDTIVKKSEKMIDEYYGDKDTLYIFTADHGMTDWGSHGDGSLDETETPFVVWGKGIQSNDAEQLRLKQADFTALLSGSLGVGYPSNSVGRFPNRFWKNQHFAYEALKANFYQILDLMMTKKSLVKSGRRVQLSEFKKESLLIELSTSAVFLGNQGDYEHGIHTWNEAIDVAIEGMLYYERYDELLMKLLTVCTTISWIVFVAFIVIRIDAAYQKIKSLKLLSMQKLLTSLVVSVMIIKGVIGWSFARVPYGFFLVYLILILIEVFRGQNGIIEDWSEVRTARSSWINSLLLLLVFCALGVEILVNSFDHRGVLSLGLLLNAVWCVHGKRVSRTQKTLFLLAVAVLAVFPMMPVIGKERNPIFMTMGPIASVIVVGIFMYVQGGLSRHKDGWILGGQMLLLLFVSLLCHFPSLFLTRLTAWLSLVQSYFLPVLTSADTVTCRLTSMFLAIASPFSFISFSYESLFLPSLFLVLLMLLKLEMSDENLDEESWENFLNLSIEGTERRRNWERVELQKAVRRAWLNLFFVTLSFFGIGNIASVNSFDPSSTRCFVSVFQPWIMMLVLIEKILAPFLLVSCFFRRLLWSKIQVERSFLIVLLLCQGMALHTFLKVKNVGSWLEIGTTISHHVIVNATILCIFLLHFIADFLMSYEPWPSSTRIPSSMPMFSNVMSKEANKIF</sequence>
<feature type="transmembrane region" description="Helical" evidence="12">
    <location>
        <begin position="476"/>
        <end position="496"/>
    </location>
</feature>
<evidence type="ECO:0000313" key="15">
    <source>
        <dbReference type="Proteomes" id="UP001642540"/>
    </source>
</evidence>
<protein>
    <recommendedName>
        <fullName evidence="4 12">GPI ethanolamine phosphate transferase 1</fullName>
        <ecNumber evidence="12">2.-.-.-</ecNumber>
    </recommendedName>
</protein>
<dbReference type="Proteomes" id="UP001642540">
    <property type="component" value="Unassembled WGS sequence"/>
</dbReference>
<feature type="transmembrane region" description="Helical" evidence="12">
    <location>
        <begin position="7"/>
        <end position="24"/>
    </location>
</feature>
<keyword evidence="6 12" id="KW-0808">Transferase</keyword>
<keyword evidence="10 12" id="KW-0472">Membrane</keyword>
<keyword evidence="9 12" id="KW-1133">Transmembrane helix</keyword>
<keyword evidence="7 12" id="KW-0812">Transmembrane</keyword>
<evidence type="ECO:0000256" key="7">
    <source>
        <dbReference type="ARBA" id="ARBA00022692"/>
    </source>
</evidence>
<feature type="transmembrane region" description="Helical" evidence="12">
    <location>
        <begin position="616"/>
        <end position="637"/>
    </location>
</feature>
<evidence type="ECO:0000256" key="1">
    <source>
        <dbReference type="ARBA" id="ARBA00004477"/>
    </source>
</evidence>
<evidence type="ECO:0000256" key="12">
    <source>
        <dbReference type="RuleBase" id="RU367138"/>
    </source>
</evidence>
<dbReference type="EC" id="2.-.-.-" evidence="12"/>
<dbReference type="InterPro" id="IPR017850">
    <property type="entry name" value="Alkaline_phosphatase_core_sf"/>
</dbReference>
<evidence type="ECO:0000256" key="10">
    <source>
        <dbReference type="ARBA" id="ARBA00023136"/>
    </source>
</evidence>
<evidence type="ECO:0000256" key="5">
    <source>
        <dbReference type="ARBA" id="ARBA00022502"/>
    </source>
</evidence>
<dbReference type="SUPFAM" id="SSF53649">
    <property type="entry name" value="Alkaline phosphatase-like"/>
    <property type="match status" value="1"/>
</dbReference>
<organism evidence="14 15">
    <name type="scientific">Orchesella dallaii</name>
    <dbReference type="NCBI Taxonomy" id="48710"/>
    <lineage>
        <taxon>Eukaryota</taxon>
        <taxon>Metazoa</taxon>
        <taxon>Ecdysozoa</taxon>
        <taxon>Arthropoda</taxon>
        <taxon>Hexapoda</taxon>
        <taxon>Collembola</taxon>
        <taxon>Entomobryomorpha</taxon>
        <taxon>Entomobryoidea</taxon>
        <taxon>Orchesellidae</taxon>
        <taxon>Orchesellinae</taxon>
        <taxon>Orchesella</taxon>
    </lineage>
</organism>
<dbReference type="PANTHER" id="PTHR12250">
    <property type="entry name" value="PHOSPHATIDYLINOSITOL GLYCAN, CLASS N"/>
    <property type="match status" value="1"/>
</dbReference>
<feature type="transmembrane region" description="Helical" evidence="12">
    <location>
        <begin position="585"/>
        <end position="604"/>
    </location>
</feature>
<dbReference type="InterPro" id="IPR002591">
    <property type="entry name" value="Phosphodiest/P_Trfase"/>
</dbReference>
<evidence type="ECO:0000256" key="11">
    <source>
        <dbReference type="ARBA" id="ARBA00023180"/>
    </source>
</evidence>
<feature type="transmembrane region" description="Helical" evidence="12">
    <location>
        <begin position="852"/>
        <end position="871"/>
    </location>
</feature>
<comment type="function">
    <text evidence="12">Ethanolamine phosphate transferase involved in glycosylphosphatidylinositol-anchor biosynthesis. Transfers ethanolamine phosphate to the first alpha-1,4-linked mannose of the glycosylphosphatidylinositol precursor of GPI-anchor.</text>
</comment>
<evidence type="ECO:0000313" key="14">
    <source>
        <dbReference type="EMBL" id="CAL8086821.1"/>
    </source>
</evidence>
<proteinExistence type="inferred from homology"/>
<feature type="transmembrane region" description="Helical" evidence="12">
    <location>
        <begin position="508"/>
        <end position="527"/>
    </location>
</feature>
<dbReference type="EMBL" id="CAXLJM020000020">
    <property type="protein sequence ID" value="CAL8086821.1"/>
    <property type="molecule type" value="Genomic_DNA"/>
</dbReference>
<dbReference type="Pfam" id="PF04987">
    <property type="entry name" value="PigN"/>
    <property type="match status" value="1"/>
</dbReference>
<keyword evidence="5 12" id="KW-0337">GPI-anchor biosynthesis</keyword>